<reference evidence="12" key="1">
    <citation type="journal article" date="2020" name="Stud. Mycol.">
        <title>101 Dothideomycetes genomes: A test case for predicting lifestyles and emergence of pathogens.</title>
        <authorList>
            <person name="Haridas S."/>
            <person name="Albert R."/>
            <person name="Binder M."/>
            <person name="Bloem J."/>
            <person name="LaButti K."/>
            <person name="Salamov A."/>
            <person name="Andreopoulos B."/>
            <person name="Baker S."/>
            <person name="Barry K."/>
            <person name="Bills G."/>
            <person name="Bluhm B."/>
            <person name="Cannon C."/>
            <person name="Castanera R."/>
            <person name="Culley D."/>
            <person name="Daum C."/>
            <person name="Ezra D."/>
            <person name="Gonzalez J."/>
            <person name="Henrissat B."/>
            <person name="Kuo A."/>
            <person name="Liang C."/>
            <person name="Lipzen A."/>
            <person name="Lutzoni F."/>
            <person name="Magnuson J."/>
            <person name="Mondo S."/>
            <person name="Nolan M."/>
            <person name="Ohm R."/>
            <person name="Pangilinan J."/>
            <person name="Park H.-J."/>
            <person name="Ramirez L."/>
            <person name="Alfaro M."/>
            <person name="Sun H."/>
            <person name="Tritt A."/>
            <person name="Yoshinaga Y."/>
            <person name="Zwiers L.-H."/>
            <person name="Turgeon B."/>
            <person name="Goodwin S."/>
            <person name="Spatafora J."/>
            <person name="Crous P."/>
            <person name="Grigoriev I."/>
        </authorList>
    </citation>
    <scope>NUCLEOTIDE SEQUENCE [LARGE SCALE GENOMIC DNA]</scope>
    <source>
        <strain evidence="12">CBS 304.66</strain>
    </source>
</reference>
<dbReference type="GO" id="GO:0004497">
    <property type="term" value="F:monooxygenase activity"/>
    <property type="evidence" value="ECO:0007669"/>
    <property type="project" value="UniProtKB-KW"/>
</dbReference>
<feature type="transmembrane region" description="Helical" evidence="10">
    <location>
        <begin position="6"/>
        <end position="25"/>
    </location>
</feature>
<dbReference type="Gene3D" id="1.10.630.10">
    <property type="entry name" value="Cytochrome P450"/>
    <property type="match status" value="1"/>
</dbReference>
<keyword evidence="7 9" id="KW-0503">Monooxygenase</keyword>
<organism evidence="11 12">
    <name type="scientific">Lojkania enalia</name>
    <dbReference type="NCBI Taxonomy" id="147567"/>
    <lineage>
        <taxon>Eukaryota</taxon>
        <taxon>Fungi</taxon>
        <taxon>Dikarya</taxon>
        <taxon>Ascomycota</taxon>
        <taxon>Pezizomycotina</taxon>
        <taxon>Dothideomycetes</taxon>
        <taxon>Pleosporomycetidae</taxon>
        <taxon>Pleosporales</taxon>
        <taxon>Pleosporales incertae sedis</taxon>
        <taxon>Lojkania</taxon>
    </lineage>
</organism>
<dbReference type="PANTHER" id="PTHR46300:SF7">
    <property type="entry name" value="P450, PUTATIVE (EUROFUNG)-RELATED"/>
    <property type="match status" value="1"/>
</dbReference>
<dbReference type="OrthoDB" id="2789670at2759"/>
<evidence type="ECO:0000256" key="5">
    <source>
        <dbReference type="ARBA" id="ARBA00023002"/>
    </source>
</evidence>
<dbReference type="InterPro" id="IPR017972">
    <property type="entry name" value="Cyt_P450_CS"/>
</dbReference>
<accession>A0A9P4N476</accession>
<dbReference type="PROSITE" id="PS00086">
    <property type="entry name" value="CYTOCHROME_P450"/>
    <property type="match status" value="1"/>
</dbReference>
<evidence type="ECO:0000256" key="8">
    <source>
        <dbReference type="PIRSR" id="PIRSR602401-1"/>
    </source>
</evidence>
<keyword evidence="10" id="KW-1133">Transmembrane helix</keyword>
<dbReference type="SUPFAM" id="SSF48264">
    <property type="entry name" value="Cytochrome P450"/>
    <property type="match status" value="1"/>
</dbReference>
<protein>
    <submittedName>
        <fullName evidence="11">Cytochrome P450</fullName>
    </submittedName>
</protein>
<feature type="binding site" description="axial binding residue" evidence="8">
    <location>
        <position position="417"/>
    </location>
    <ligand>
        <name>heme</name>
        <dbReference type="ChEBI" id="CHEBI:30413"/>
    </ligand>
    <ligandPart>
        <name>Fe</name>
        <dbReference type="ChEBI" id="CHEBI:18248"/>
    </ligandPart>
</feature>
<dbReference type="GO" id="GO:0005506">
    <property type="term" value="F:iron ion binding"/>
    <property type="evidence" value="ECO:0007669"/>
    <property type="project" value="InterPro"/>
</dbReference>
<evidence type="ECO:0000313" key="11">
    <source>
        <dbReference type="EMBL" id="KAF2264418.1"/>
    </source>
</evidence>
<dbReference type="InterPro" id="IPR001128">
    <property type="entry name" value="Cyt_P450"/>
</dbReference>
<keyword evidence="10" id="KW-0812">Transmembrane</keyword>
<dbReference type="PRINTS" id="PR00385">
    <property type="entry name" value="P450"/>
</dbReference>
<evidence type="ECO:0000256" key="6">
    <source>
        <dbReference type="ARBA" id="ARBA00023004"/>
    </source>
</evidence>
<comment type="similarity">
    <text evidence="2 9">Belongs to the cytochrome P450 family.</text>
</comment>
<evidence type="ECO:0000256" key="4">
    <source>
        <dbReference type="ARBA" id="ARBA00022723"/>
    </source>
</evidence>
<keyword evidence="3 8" id="KW-0349">Heme</keyword>
<dbReference type="GO" id="GO:0020037">
    <property type="term" value="F:heme binding"/>
    <property type="evidence" value="ECO:0007669"/>
    <property type="project" value="InterPro"/>
</dbReference>
<sequence>MGIASHITLAIFFGIVGLYVIRRLVRSKRNGLPLPPGPKGVFLLGNINDMPKSDVLEAFHWLKHKDLYGLISSVTTMGQTIIIINDSELATELLTNRAAIHSSRPRQVLAGEIVGWINSTALTPNNDKWRKLRKIISQVVSSNKSVTMFDKMQEVESAHFLLNLLDSPDNLFDHIRKEAGSVISRITYGYTPEAHDADPLVDLAGQAGHTLQEATVPGKWMVDILSFLRYFPDGFPGTSFKRPGSAMRDTLTQCVEQPYAWVKQQMREKRHKTSFLSQAIESTVSSLQSFFLAMMLFPDVQEKAQEEIDRVIGGDRLPITVDRHNLPYLWAAMKETHRWHPVGPMGIAHASAAEDICNGYRIPKGSILLANTWRFTHDPSVYPDPMTFRPERFIETPTHKPEPDPRNLIFGYGRRVCPGRYVADNAVFITIAQTLAVFNISKPADETGKVIEPKLEFEPGTVSRPVPYKAQIKPRTEKYEALIRKSEDIYPWEPSDAKELGNVRWK</sequence>
<evidence type="ECO:0000256" key="7">
    <source>
        <dbReference type="ARBA" id="ARBA00023033"/>
    </source>
</evidence>
<dbReference type="InterPro" id="IPR002401">
    <property type="entry name" value="Cyt_P450_E_grp-I"/>
</dbReference>
<comment type="cofactor">
    <cofactor evidence="1 8">
        <name>heme</name>
        <dbReference type="ChEBI" id="CHEBI:30413"/>
    </cofactor>
</comment>
<evidence type="ECO:0000256" key="1">
    <source>
        <dbReference type="ARBA" id="ARBA00001971"/>
    </source>
</evidence>
<evidence type="ECO:0000313" key="12">
    <source>
        <dbReference type="Proteomes" id="UP000800093"/>
    </source>
</evidence>
<proteinExistence type="inferred from homology"/>
<evidence type="ECO:0000256" key="2">
    <source>
        <dbReference type="ARBA" id="ARBA00010617"/>
    </source>
</evidence>
<evidence type="ECO:0000256" key="3">
    <source>
        <dbReference type="ARBA" id="ARBA00022617"/>
    </source>
</evidence>
<keyword evidence="4 8" id="KW-0479">Metal-binding</keyword>
<evidence type="ECO:0000256" key="9">
    <source>
        <dbReference type="RuleBase" id="RU000461"/>
    </source>
</evidence>
<dbReference type="PRINTS" id="PR00463">
    <property type="entry name" value="EP450I"/>
</dbReference>
<name>A0A9P4N476_9PLEO</name>
<dbReference type="PANTHER" id="PTHR46300">
    <property type="entry name" value="P450, PUTATIVE (EUROFUNG)-RELATED-RELATED"/>
    <property type="match status" value="1"/>
</dbReference>
<keyword evidence="10" id="KW-0472">Membrane</keyword>
<dbReference type="EMBL" id="ML986616">
    <property type="protein sequence ID" value="KAF2264418.1"/>
    <property type="molecule type" value="Genomic_DNA"/>
</dbReference>
<evidence type="ECO:0000256" key="10">
    <source>
        <dbReference type="SAM" id="Phobius"/>
    </source>
</evidence>
<keyword evidence="5 9" id="KW-0560">Oxidoreductase</keyword>
<gene>
    <name evidence="11" type="ORF">CC78DRAFT_553553</name>
</gene>
<dbReference type="InterPro" id="IPR036396">
    <property type="entry name" value="Cyt_P450_sf"/>
</dbReference>
<dbReference type="CDD" id="cd11065">
    <property type="entry name" value="CYP64-like"/>
    <property type="match status" value="1"/>
</dbReference>
<dbReference type="GO" id="GO:0016705">
    <property type="term" value="F:oxidoreductase activity, acting on paired donors, with incorporation or reduction of molecular oxygen"/>
    <property type="evidence" value="ECO:0007669"/>
    <property type="project" value="InterPro"/>
</dbReference>
<dbReference type="Pfam" id="PF00067">
    <property type="entry name" value="p450"/>
    <property type="match status" value="1"/>
</dbReference>
<dbReference type="AlphaFoldDB" id="A0A9P4N476"/>
<dbReference type="InterPro" id="IPR050364">
    <property type="entry name" value="Cytochrome_P450_fung"/>
</dbReference>
<comment type="caution">
    <text evidence="11">The sequence shown here is derived from an EMBL/GenBank/DDBJ whole genome shotgun (WGS) entry which is preliminary data.</text>
</comment>
<dbReference type="Proteomes" id="UP000800093">
    <property type="component" value="Unassembled WGS sequence"/>
</dbReference>
<keyword evidence="6 8" id="KW-0408">Iron</keyword>
<keyword evidence="12" id="KW-1185">Reference proteome</keyword>